<name>A0A439D3V7_9PEZI</name>
<dbReference type="STRING" id="363999.A0A439D3V7"/>
<dbReference type="Proteomes" id="UP000286045">
    <property type="component" value="Unassembled WGS sequence"/>
</dbReference>
<dbReference type="AlphaFoldDB" id="A0A439D3V7"/>
<reference evidence="1 2" key="1">
    <citation type="submission" date="2018-12" db="EMBL/GenBank/DDBJ databases">
        <title>Draft genome sequence of Xylaria grammica IHI A82.</title>
        <authorList>
            <person name="Buettner E."/>
            <person name="Kellner H."/>
        </authorList>
    </citation>
    <scope>NUCLEOTIDE SEQUENCE [LARGE SCALE GENOMIC DNA]</scope>
    <source>
        <strain evidence="1 2">IHI A82</strain>
    </source>
</reference>
<comment type="caution">
    <text evidence="1">The sequence shown here is derived from an EMBL/GenBank/DDBJ whole genome shotgun (WGS) entry which is preliminary data.</text>
</comment>
<keyword evidence="2" id="KW-1185">Reference proteome</keyword>
<accession>A0A439D3V7</accession>
<proteinExistence type="predicted"/>
<sequence>MRKASFIFSLSAFRVTAIYWSNFTFFGYTLDGVLDDGDARDAIDNASRYPTLSRSVTFRPFEQDWGSLTDSSAIRNSEWTWRINVTNIAASDADLRNATEDAHVVAATYDFAWSVDGNISAALDHSTSPLCIASLGGEVDLPVNITNAYKEDSGSSCVPVLGQACVDAMLAQAPVPGLQDCNETAAISWSSIPECRDSFGVSSRTQGVFSVSRPGFNLSTNAKYSWESGQGFFWDVKEPVSGTNSQVYHNLGNKVHILMMYTDLRGRKLGPQLLCSRANVTELPDNGPDDDGVILTGEAVLESGALSIFERRAASKYLWTVLATVSLTVFTFL</sequence>
<evidence type="ECO:0000313" key="2">
    <source>
        <dbReference type="Proteomes" id="UP000286045"/>
    </source>
</evidence>
<organism evidence="1 2">
    <name type="scientific">Xylaria grammica</name>
    <dbReference type="NCBI Taxonomy" id="363999"/>
    <lineage>
        <taxon>Eukaryota</taxon>
        <taxon>Fungi</taxon>
        <taxon>Dikarya</taxon>
        <taxon>Ascomycota</taxon>
        <taxon>Pezizomycotina</taxon>
        <taxon>Sordariomycetes</taxon>
        <taxon>Xylariomycetidae</taxon>
        <taxon>Xylariales</taxon>
        <taxon>Xylariaceae</taxon>
        <taxon>Xylaria</taxon>
    </lineage>
</organism>
<protein>
    <submittedName>
        <fullName evidence="1">Uncharacterized protein</fullName>
    </submittedName>
</protein>
<dbReference type="EMBL" id="RYZI01000169">
    <property type="protein sequence ID" value="RWA09082.1"/>
    <property type="molecule type" value="Genomic_DNA"/>
</dbReference>
<gene>
    <name evidence="1" type="ORF">EKO27_g6024</name>
</gene>
<evidence type="ECO:0000313" key="1">
    <source>
        <dbReference type="EMBL" id="RWA09082.1"/>
    </source>
</evidence>